<reference evidence="2" key="1">
    <citation type="submission" date="2022-06" db="EMBL/GenBank/DDBJ databases">
        <authorList>
            <consortium name="SYNGENTA / RWTH Aachen University"/>
        </authorList>
    </citation>
    <scope>NUCLEOTIDE SEQUENCE</scope>
</reference>
<evidence type="ECO:0000256" key="1">
    <source>
        <dbReference type="SAM" id="MobiDB-lite"/>
    </source>
</evidence>
<sequence length="476" mass="51413">MERRQNFAFLVGLLATFSFFGLITSLPMNAILTATDTAKATHTASEAGTSAKITEKLEFSDALDMSFSKRIGDHVEGEFEAANDAKKKVENLKFESREGQPHITEPYRYVFVESVPKPNFYAKIKALISKIWKRIKEGLRRIPKKKNGQKISNSKPAKKTTEYFQKGKSWASGKLSKSKLVPENSASEKVSPASTESTVLEAENKNAEVNPVKPKAAPAPESPVVKKPSTVESKSTANGEPENAPITGNSDPSSDVNKIPKKKISQRVSNSKPVKKTSEYYEKGMNWVNGKIGKSKLVPENSASEKVSPAITESTVLEAENKSAEINPAKPKAAPASGSPVVEKPATVESKSTPNGEPIKAPIKGNSDPSSDVNKIPKKKISQRVSNSKPVKKTGEFYEKGMIWVNGKIGKSKQVPENSASKEVSPANPKSTALGAENKIPEVNPVKPEAAPAPKNPAVEKTELTSNGETEKVPKN</sequence>
<organism evidence="2 3">
    <name type="scientific">Phakopsora pachyrhizi</name>
    <name type="common">Asian soybean rust disease fungus</name>
    <dbReference type="NCBI Taxonomy" id="170000"/>
    <lineage>
        <taxon>Eukaryota</taxon>
        <taxon>Fungi</taxon>
        <taxon>Dikarya</taxon>
        <taxon>Basidiomycota</taxon>
        <taxon>Pucciniomycotina</taxon>
        <taxon>Pucciniomycetes</taxon>
        <taxon>Pucciniales</taxon>
        <taxon>Phakopsoraceae</taxon>
        <taxon>Phakopsora</taxon>
    </lineage>
</organism>
<evidence type="ECO:0000313" key="2">
    <source>
        <dbReference type="EMBL" id="CAH7688022.1"/>
    </source>
</evidence>
<feature type="region of interest" description="Disordered" evidence="1">
    <location>
        <begin position="319"/>
        <end position="394"/>
    </location>
</feature>
<feature type="region of interest" description="Disordered" evidence="1">
    <location>
        <begin position="143"/>
        <end position="278"/>
    </location>
</feature>
<feature type="compositionally biased region" description="Polar residues" evidence="1">
    <location>
        <begin position="184"/>
        <end position="198"/>
    </location>
</feature>
<feature type="compositionally biased region" description="Low complexity" evidence="1">
    <location>
        <begin position="441"/>
        <end position="457"/>
    </location>
</feature>
<feature type="compositionally biased region" description="Polar residues" evidence="1">
    <location>
        <begin position="246"/>
        <end position="256"/>
    </location>
</feature>
<gene>
    <name evidence="2" type="ORF">PPACK8108_LOCUS22914</name>
</gene>
<accession>A0AAV0BMY9</accession>
<evidence type="ECO:0000313" key="3">
    <source>
        <dbReference type="Proteomes" id="UP001153365"/>
    </source>
</evidence>
<feature type="region of interest" description="Disordered" evidence="1">
    <location>
        <begin position="410"/>
        <end position="476"/>
    </location>
</feature>
<dbReference type="Proteomes" id="UP001153365">
    <property type="component" value="Unassembled WGS sequence"/>
</dbReference>
<feature type="compositionally biased region" description="Low complexity" evidence="1">
    <location>
        <begin position="328"/>
        <end position="340"/>
    </location>
</feature>
<dbReference type="EMBL" id="CALTRL010005941">
    <property type="protein sequence ID" value="CAH7688022.1"/>
    <property type="molecule type" value="Genomic_DNA"/>
</dbReference>
<protein>
    <submittedName>
        <fullName evidence="2">Expressed protein</fullName>
    </submittedName>
</protein>
<comment type="caution">
    <text evidence="2">The sequence shown here is derived from an EMBL/GenBank/DDBJ whole genome shotgun (WGS) entry which is preliminary data.</text>
</comment>
<keyword evidence="3" id="KW-1185">Reference proteome</keyword>
<feature type="compositionally biased region" description="Low complexity" evidence="1">
    <location>
        <begin position="207"/>
        <end position="228"/>
    </location>
</feature>
<name>A0AAV0BMY9_PHAPC</name>
<proteinExistence type="predicted"/>
<dbReference type="AlphaFoldDB" id="A0AAV0BMY9"/>
<feature type="compositionally biased region" description="Basic and acidic residues" evidence="1">
    <location>
        <begin position="458"/>
        <end position="476"/>
    </location>
</feature>